<dbReference type="EMBL" id="JAUKPO010000021">
    <property type="protein sequence ID" value="MDO1449686.1"/>
    <property type="molecule type" value="Genomic_DNA"/>
</dbReference>
<keyword evidence="3" id="KW-1185">Reference proteome</keyword>
<gene>
    <name evidence="2" type="ORF">Q0590_25640</name>
</gene>
<sequence length="196" mass="22241">MKRKLLLLLLLPLAELLVFTTCDNCASILPYFDFRQVDIDAINSRGIEVTSFSKNDSIRLKLTYRGIHTAIHQAQPVYLFFPSAYAKCSPEGDEGFKYPIEAIDIYSKEGYFTASTDREKLTDSALFGLPHDPNKKYSVQAFIDYVKKNNSYLMTRGIHIYLPPPSTLTNQLSFIIEIRKSDGSLVRSETGIINLE</sequence>
<dbReference type="RefSeq" id="WP_302040489.1">
    <property type="nucleotide sequence ID" value="NZ_JAUKPO010000021.1"/>
</dbReference>
<evidence type="ECO:0000313" key="2">
    <source>
        <dbReference type="EMBL" id="MDO1449686.1"/>
    </source>
</evidence>
<protein>
    <recommendedName>
        <fullName evidence="4">DUF5034 domain-containing protein</fullName>
    </recommendedName>
</protein>
<organism evidence="2 3">
    <name type="scientific">Rhodocytophaga aerolata</name>
    <dbReference type="NCBI Taxonomy" id="455078"/>
    <lineage>
        <taxon>Bacteria</taxon>
        <taxon>Pseudomonadati</taxon>
        <taxon>Bacteroidota</taxon>
        <taxon>Cytophagia</taxon>
        <taxon>Cytophagales</taxon>
        <taxon>Rhodocytophagaceae</taxon>
        <taxon>Rhodocytophaga</taxon>
    </lineage>
</organism>
<proteinExistence type="predicted"/>
<feature type="chain" id="PRO_5047217643" description="DUF5034 domain-containing protein" evidence="1">
    <location>
        <begin position="21"/>
        <end position="196"/>
    </location>
</feature>
<keyword evidence="1" id="KW-0732">Signal</keyword>
<feature type="signal peptide" evidence="1">
    <location>
        <begin position="1"/>
        <end position="20"/>
    </location>
</feature>
<name>A0ABT8RC62_9BACT</name>
<evidence type="ECO:0000313" key="3">
    <source>
        <dbReference type="Proteomes" id="UP001168528"/>
    </source>
</evidence>
<reference evidence="2" key="1">
    <citation type="submission" date="2023-07" db="EMBL/GenBank/DDBJ databases">
        <title>The genome sequence of Rhodocytophaga aerolata KACC 12507.</title>
        <authorList>
            <person name="Zhang X."/>
        </authorList>
    </citation>
    <scope>NUCLEOTIDE SEQUENCE</scope>
    <source>
        <strain evidence="2">KACC 12507</strain>
    </source>
</reference>
<evidence type="ECO:0008006" key="4">
    <source>
        <dbReference type="Google" id="ProtNLM"/>
    </source>
</evidence>
<evidence type="ECO:0000256" key="1">
    <source>
        <dbReference type="SAM" id="SignalP"/>
    </source>
</evidence>
<accession>A0ABT8RC62</accession>
<comment type="caution">
    <text evidence="2">The sequence shown here is derived from an EMBL/GenBank/DDBJ whole genome shotgun (WGS) entry which is preliminary data.</text>
</comment>
<dbReference type="Proteomes" id="UP001168528">
    <property type="component" value="Unassembled WGS sequence"/>
</dbReference>